<dbReference type="EMBL" id="ALAO01000377">
    <property type="protein sequence ID" value="EKO37656.1"/>
    <property type="molecule type" value="Genomic_DNA"/>
</dbReference>
<name>K6GKX4_9BACT</name>
<dbReference type="Proteomes" id="UP000006272">
    <property type="component" value="Unassembled WGS sequence"/>
</dbReference>
<gene>
    <name evidence="1" type="ORF">B193_3664</name>
</gene>
<sequence length="152" mass="16749">MEMPTVTAFVCQRCGHCCQGVGGIVMSAADIERLADHVSLDRETFLARYAEYVGGRQRLVTGDDDYCIFYAQGCSVHPARPDVCRAWPYFRGNIIDADSHAMAAEDCPGINMQATHAEFARQGRDYLTSRGLCRPRGTDVPEALVETCPDNP</sequence>
<accession>K6GKX4</accession>
<dbReference type="PATRIC" id="fig|1206767.3.peg.3570"/>
<protein>
    <submittedName>
        <fullName evidence="1">Putative Fe-S oxidoreductase</fullName>
    </submittedName>
</protein>
<dbReference type="Pfam" id="PF03692">
    <property type="entry name" value="CxxCxxCC"/>
    <property type="match status" value="1"/>
</dbReference>
<evidence type="ECO:0000313" key="1">
    <source>
        <dbReference type="EMBL" id="EKO37656.1"/>
    </source>
</evidence>
<reference evidence="1 2" key="1">
    <citation type="submission" date="2012-07" db="EMBL/GenBank/DDBJ databases">
        <title>Draft genome sequence of Desulfovibrio magneticus str. Maddingley MBC34 obtained from a metagenomic sequence of a methanogenic enrichment isolated from coal-seam formation water in Victoria, Australia.</title>
        <authorList>
            <person name="Greenfield P."/>
            <person name="Hendry P."/>
            <person name="Li D."/>
            <person name="Rosewarne C.P."/>
            <person name="Tran-Dinh N."/>
            <person name="Elbourne L.D.H."/>
            <person name="Paulsen I.T."/>
            <person name="Midgley D.J."/>
        </authorList>
    </citation>
    <scope>NUCLEOTIDE SEQUENCE [LARGE SCALE GENOMIC DNA]</scope>
    <source>
        <strain evidence="2">Maddingley MBC34</strain>
    </source>
</reference>
<proteinExistence type="predicted"/>
<comment type="caution">
    <text evidence="1">The sequence shown here is derived from an EMBL/GenBank/DDBJ whole genome shotgun (WGS) entry which is preliminary data.</text>
</comment>
<dbReference type="PANTHER" id="PTHR35866:SF1">
    <property type="entry name" value="YKGJ FAMILY CYSTEINE CLUSTER PROTEIN"/>
    <property type="match status" value="1"/>
</dbReference>
<dbReference type="PANTHER" id="PTHR35866">
    <property type="entry name" value="PUTATIVE-RELATED"/>
    <property type="match status" value="1"/>
</dbReference>
<dbReference type="AlphaFoldDB" id="K6GKX4"/>
<evidence type="ECO:0000313" key="2">
    <source>
        <dbReference type="Proteomes" id="UP000006272"/>
    </source>
</evidence>
<organism evidence="1 2">
    <name type="scientific">Solidesulfovibrio magneticus str. Maddingley MBC34</name>
    <dbReference type="NCBI Taxonomy" id="1206767"/>
    <lineage>
        <taxon>Bacteria</taxon>
        <taxon>Pseudomonadati</taxon>
        <taxon>Thermodesulfobacteriota</taxon>
        <taxon>Desulfovibrionia</taxon>
        <taxon>Desulfovibrionales</taxon>
        <taxon>Desulfovibrionaceae</taxon>
        <taxon>Solidesulfovibrio</taxon>
    </lineage>
</organism>
<dbReference type="InterPro" id="IPR005358">
    <property type="entry name" value="Puta_zinc/iron-chelating_dom"/>
</dbReference>